<dbReference type="FunFam" id="3.30.70.580:FF:000001">
    <property type="entry name" value="tRNA pseudouridine synthase A"/>
    <property type="match status" value="1"/>
</dbReference>
<dbReference type="GO" id="GO:0160147">
    <property type="term" value="F:tRNA pseudouridine(38-40) synthase activity"/>
    <property type="evidence" value="ECO:0007669"/>
    <property type="project" value="UniProtKB-EC"/>
</dbReference>
<dbReference type="PANTHER" id="PTHR11142">
    <property type="entry name" value="PSEUDOURIDYLATE SYNTHASE"/>
    <property type="match status" value="1"/>
</dbReference>
<dbReference type="Gene3D" id="3.30.70.580">
    <property type="entry name" value="Pseudouridine synthase I, catalytic domain, N-terminal subdomain"/>
    <property type="match status" value="1"/>
</dbReference>
<accession>A0AA42J1J1</accession>
<dbReference type="InterPro" id="IPR020103">
    <property type="entry name" value="PsdUridine_synth_cat_dom_sf"/>
</dbReference>
<keyword evidence="3 4" id="KW-0413">Isomerase</keyword>
<evidence type="ECO:0000256" key="3">
    <source>
        <dbReference type="ARBA" id="ARBA00023235"/>
    </source>
</evidence>
<feature type="active site" description="Nucleophile" evidence="4 5">
    <location>
        <position position="52"/>
    </location>
</feature>
<evidence type="ECO:0000256" key="2">
    <source>
        <dbReference type="ARBA" id="ARBA00022694"/>
    </source>
</evidence>
<keyword evidence="2 4" id="KW-0819">tRNA processing</keyword>
<evidence type="ECO:0000313" key="9">
    <source>
        <dbReference type="EMBL" id="MDA3732258.1"/>
    </source>
</evidence>
<keyword evidence="10" id="KW-1185">Reference proteome</keyword>
<dbReference type="PANTHER" id="PTHR11142:SF0">
    <property type="entry name" value="TRNA PSEUDOURIDINE SYNTHASE-LIKE 1"/>
    <property type="match status" value="1"/>
</dbReference>
<dbReference type="Gene3D" id="3.30.70.660">
    <property type="entry name" value="Pseudouridine synthase I, catalytic domain, C-terminal subdomain"/>
    <property type="match status" value="1"/>
</dbReference>
<evidence type="ECO:0000313" key="10">
    <source>
        <dbReference type="Proteomes" id="UP001169242"/>
    </source>
</evidence>
<comment type="function">
    <text evidence="4">Formation of pseudouridine at positions 38, 39 and 40 in the anticodon stem and loop of transfer RNAs.</text>
</comment>
<protein>
    <recommendedName>
        <fullName evidence="4">tRNA pseudouridine synthase A</fullName>
        <ecNumber evidence="4">5.4.99.12</ecNumber>
    </recommendedName>
    <alternativeName>
        <fullName evidence="4">tRNA pseudouridine(38-40) synthase</fullName>
    </alternativeName>
    <alternativeName>
        <fullName evidence="4">tRNA pseudouridylate synthase I</fullName>
    </alternativeName>
    <alternativeName>
        <fullName evidence="4">tRNA-uridine isomerase I</fullName>
    </alternativeName>
</protein>
<dbReference type="Proteomes" id="UP001169242">
    <property type="component" value="Unassembled WGS sequence"/>
</dbReference>
<name>A0AA42J1J1_9FIRM</name>
<dbReference type="InterPro" id="IPR001406">
    <property type="entry name" value="PsdUridine_synth_TruA"/>
</dbReference>
<evidence type="ECO:0000256" key="6">
    <source>
        <dbReference type="PIRSR" id="PIRSR001430-2"/>
    </source>
</evidence>
<evidence type="ECO:0000259" key="8">
    <source>
        <dbReference type="Pfam" id="PF01416"/>
    </source>
</evidence>
<comment type="catalytic activity">
    <reaction evidence="4 7">
        <text>uridine(38/39/40) in tRNA = pseudouridine(38/39/40) in tRNA</text>
        <dbReference type="Rhea" id="RHEA:22376"/>
        <dbReference type="Rhea" id="RHEA-COMP:10085"/>
        <dbReference type="Rhea" id="RHEA-COMP:10087"/>
        <dbReference type="ChEBI" id="CHEBI:65314"/>
        <dbReference type="ChEBI" id="CHEBI:65315"/>
        <dbReference type="EC" id="5.4.99.12"/>
    </reaction>
</comment>
<dbReference type="EMBL" id="JAQIFT010000046">
    <property type="protein sequence ID" value="MDA3732258.1"/>
    <property type="molecule type" value="Genomic_DNA"/>
</dbReference>
<feature type="domain" description="Pseudouridine synthase I TruA alpha/beta" evidence="8">
    <location>
        <begin position="7"/>
        <end position="103"/>
    </location>
</feature>
<evidence type="ECO:0000256" key="4">
    <source>
        <dbReference type="HAMAP-Rule" id="MF_00171"/>
    </source>
</evidence>
<comment type="caution">
    <text evidence="9">The sequence shown here is derived from an EMBL/GenBank/DDBJ whole genome shotgun (WGS) entry which is preliminary data.</text>
</comment>
<comment type="caution">
    <text evidence="4">Lacks conserved residue(s) required for the propagation of feature annotation.</text>
</comment>
<dbReference type="HAMAP" id="MF_00171">
    <property type="entry name" value="TruA"/>
    <property type="match status" value="1"/>
</dbReference>
<dbReference type="AlphaFoldDB" id="A0AA42J1J1"/>
<evidence type="ECO:0000256" key="5">
    <source>
        <dbReference type="PIRSR" id="PIRSR001430-1"/>
    </source>
</evidence>
<comment type="similarity">
    <text evidence="1 4 7">Belongs to the tRNA pseudouridine synthase TruA family.</text>
</comment>
<gene>
    <name evidence="4 9" type="primary">truA</name>
    <name evidence="9" type="ORF">PBV87_12255</name>
</gene>
<dbReference type="InterPro" id="IPR020094">
    <property type="entry name" value="TruA/RsuA/RluB/E/F_N"/>
</dbReference>
<dbReference type="Pfam" id="PF01416">
    <property type="entry name" value="PseudoU_synth_1"/>
    <property type="match status" value="2"/>
</dbReference>
<dbReference type="InterPro" id="IPR020095">
    <property type="entry name" value="PsdUridine_synth_TruA_C"/>
</dbReference>
<sequence length="251" mass="28157">MRRVQLIVAYDGTNFHGFAKQNHAATIQGTIEKALYELTKEKIDLVGSGRTDAGVHAKGQCCIIDTNTTIPTKNLVKALNGRLPKSIVIKDAMDVKEDFHPRFMAKRKTYRYQILTSSVNDPFVGPFSYFYPYPLDIERMQKAAKYIEGEHDFKGFCASGSSVKGTVRMVYSIEVRKVDDLIQIDICGNGFLYNMVRIIAGTLIEVGRGKKAPRCIAEMIEKKDRTLGGPTAPPEGLTLLEVYYDDALRYE</sequence>
<dbReference type="NCBIfam" id="TIGR00071">
    <property type="entry name" value="hisT_truA"/>
    <property type="match status" value="1"/>
</dbReference>
<dbReference type="GO" id="GO:0003723">
    <property type="term" value="F:RNA binding"/>
    <property type="evidence" value="ECO:0007669"/>
    <property type="project" value="InterPro"/>
</dbReference>
<dbReference type="SUPFAM" id="SSF55120">
    <property type="entry name" value="Pseudouridine synthase"/>
    <property type="match status" value="1"/>
</dbReference>
<dbReference type="InterPro" id="IPR020097">
    <property type="entry name" value="PsdUridine_synth_TruA_a/b_dom"/>
</dbReference>
<dbReference type="RefSeq" id="WP_271012488.1">
    <property type="nucleotide sequence ID" value="NZ_JAQIFT010000046.1"/>
</dbReference>
<evidence type="ECO:0000256" key="7">
    <source>
        <dbReference type="RuleBase" id="RU003792"/>
    </source>
</evidence>
<dbReference type="CDD" id="cd02570">
    <property type="entry name" value="PseudoU_synth_EcTruA"/>
    <property type="match status" value="1"/>
</dbReference>
<organism evidence="9 10">
    <name type="scientific">Holtiella tumoricola</name>
    <dbReference type="NCBI Taxonomy" id="3018743"/>
    <lineage>
        <taxon>Bacteria</taxon>
        <taxon>Bacillati</taxon>
        <taxon>Bacillota</taxon>
        <taxon>Clostridia</taxon>
        <taxon>Lachnospirales</taxon>
        <taxon>Cellulosilyticaceae</taxon>
        <taxon>Holtiella</taxon>
    </lineage>
</organism>
<proteinExistence type="inferred from homology"/>
<dbReference type="EC" id="5.4.99.12" evidence="4"/>
<dbReference type="PIRSF" id="PIRSF001430">
    <property type="entry name" value="tRNA_psdUrid_synth"/>
    <property type="match status" value="1"/>
</dbReference>
<reference evidence="9" key="1">
    <citation type="journal article" date="2023" name="Int. J. Syst. Evol. Microbiol.">
        <title>&lt;i&gt;Holtiella tumoricola&lt;/i&gt; gen. nov. sp. nov., isolated from a human clinical sample.</title>
        <authorList>
            <person name="Allen-Vercoe E."/>
            <person name="Daigneault M.C."/>
            <person name="Vancuren S.J."/>
            <person name="Cochrane K."/>
            <person name="O'Neal L.L."/>
            <person name="Sankaranarayanan K."/>
            <person name="Lawson P.A."/>
        </authorList>
    </citation>
    <scope>NUCLEOTIDE SEQUENCE</scope>
    <source>
        <strain evidence="9">CC70A</strain>
    </source>
</reference>
<evidence type="ECO:0000256" key="1">
    <source>
        <dbReference type="ARBA" id="ARBA00009375"/>
    </source>
</evidence>
<feature type="binding site" evidence="4 6">
    <location>
        <position position="110"/>
    </location>
    <ligand>
        <name>substrate</name>
    </ligand>
</feature>
<comment type="subunit">
    <text evidence="4">Homodimer.</text>
</comment>
<dbReference type="GO" id="GO:0031119">
    <property type="term" value="P:tRNA pseudouridine synthesis"/>
    <property type="evidence" value="ECO:0007669"/>
    <property type="project" value="UniProtKB-UniRule"/>
</dbReference>
<feature type="domain" description="Pseudouridine synthase I TruA alpha/beta" evidence="8">
    <location>
        <begin position="143"/>
        <end position="245"/>
    </location>
</feature>